<evidence type="ECO:0000313" key="10">
    <source>
        <dbReference type="Ensembl" id="ENSACLP00000016504.2"/>
    </source>
</evidence>
<feature type="compositionally biased region" description="Polar residues" evidence="8">
    <location>
        <begin position="678"/>
        <end position="688"/>
    </location>
</feature>
<evidence type="ECO:0000256" key="4">
    <source>
        <dbReference type="ARBA" id="ARBA00023054"/>
    </source>
</evidence>
<dbReference type="InterPro" id="IPR011993">
    <property type="entry name" value="PH-like_dom_sf"/>
</dbReference>
<feature type="compositionally biased region" description="Polar residues" evidence="8">
    <location>
        <begin position="786"/>
        <end position="798"/>
    </location>
</feature>
<feature type="region of interest" description="Disordered" evidence="8">
    <location>
        <begin position="719"/>
        <end position="798"/>
    </location>
</feature>
<feature type="domain" description="PH" evidence="9">
    <location>
        <begin position="42"/>
        <end position="149"/>
    </location>
</feature>
<evidence type="ECO:0000256" key="2">
    <source>
        <dbReference type="ARBA" id="ARBA00022490"/>
    </source>
</evidence>
<keyword evidence="4 7" id="KW-0175">Coiled coil</keyword>
<dbReference type="GO" id="GO:0051015">
    <property type="term" value="F:actin filament binding"/>
    <property type="evidence" value="ECO:0007669"/>
    <property type="project" value="TreeGrafter"/>
</dbReference>
<dbReference type="Pfam" id="PF00169">
    <property type="entry name" value="PH"/>
    <property type="match status" value="2"/>
</dbReference>
<feature type="compositionally biased region" description="Polar residues" evidence="8">
    <location>
        <begin position="251"/>
        <end position="274"/>
    </location>
</feature>
<dbReference type="PANTHER" id="PTHR17271:SF9">
    <property type="entry name" value="MYOSIN PHOSPHATASE RHO-INTERACTING PROTEIN"/>
    <property type="match status" value="1"/>
</dbReference>
<evidence type="ECO:0000256" key="1">
    <source>
        <dbReference type="ARBA" id="ARBA00004245"/>
    </source>
</evidence>
<dbReference type="Ensembl" id="ENSACLT00000016892.2">
    <property type="protein sequence ID" value="ENSACLP00000016504.2"/>
    <property type="gene ID" value="ENSACLG00000011202.2"/>
</dbReference>
<feature type="region of interest" description="Disordered" evidence="8">
    <location>
        <begin position="187"/>
        <end position="210"/>
    </location>
</feature>
<proteinExistence type="predicted"/>
<feature type="coiled-coil region" evidence="7">
    <location>
        <begin position="1110"/>
        <end position="1137"/>
    </location>
</feature>
<keyword evidence="5" id="KW-0009">Actin-binding</keyword>
<feature type="compositionally biased region" description="Basic and acidic residues" evidence="8">
    <location>
        <begin position="665"/>
        <end position="677"/>
    </location>
</feature>
<feature type="coiled-coil region" evidence="7">
    <location>
        <begin position="951"/>
        <end position="1076"/>
    </location>
</feature>
<keyword evidence="11" id="KW-1185">Reference proteome</keyword>
<feature type="region of interest" description="Disordered" evidence="8">
    <location>
        <begin position="251"/>
        <end position="387"/>
    </location>
</feature>
<evidence type="ECO:0000256" key="5">
    <source>
        <dbReference type="ARBA" id="ARBA00023203"/>
    </source>
</evidence>
<reference evidence="10" key="3">
    <citation type="submission" date="2025-09" db="UniProtKB">
        <authorList>
            <consortium name="Ensembl"/>
        </authorList>
    </citation>
    <scope>IDENTIFICATION</scope>
</reference>
<feature type="compositionally biased region" description="Low complexity" evidence="8">
    <location>
        <begin position="733"/>
        <end position="771"/>
    </location>
</feature>
<reference evidence="10" key="1">
    <citation type="submission" date="2018-05" db="EMBL/GenBank/DDBJ databases">
        <authorList>
            <person name="Datahose"/>
        </authorList>
    </citation>
    <scope>NUCLEOTIDE SEQUENCE</scope>
</reference>
<dbReference type="FunFam" id="2.30.29.30:FF:000133">
    <property type="entry name" value="myosin phosphatase Rho-interacting protein isoform X1"/>
    <property type="match status" value="1"/>
</dbReference>
<gene>
    <name evidence="10" type="primary">MPRIP</name>
</gene>
<evidence type="ECO:0000259" key="9">
    <source>
        <dbReference type="PROSITE" id="PS50003"/>
    </source>
</evidence>
<dbReference type="PANTHER" id="PTHR17271">
    <property type="entry name" value="PLECKSTRIN HOMOLOGY PH DOMAIN-CONTAINING PROTEIN"/>
    <property type="match status" value="1"/>
</dbReference>
<organism evidence="10 11">
    <name type="scientific">Astatotilapia calliptera</name>
    <name type="common">Eastern happy</name>
    <name type="synonym">Chromis callipterus</name>
    <dbReference type="NCBI Taxonomy" id="8154"/>
    <lineage>
        <taxon>Eukaryota</taxon>
        <taxon>Metazoa</taxon>
        <taxon>Chordata</taxon>
        <taxon>Craniata</taxon>
        <taxon>Vertebrata</taxon>
        <taxon>Euteleostomi</taxon>
        <taxon>Actinopterygii</taxon>
        <taxon>Neopterygii</taxon>
        <taxon>Teleostei</taxon>
        <taxon>Neoteleostei</taxon>
        <taxon>Acanthomorphata</taxon>
        <taxon>Ovalentaria</taxon>
        <taxon>Cichlomorphae</taxon>
        <taxon>Cichliformes</taxon>
        <taxon>Cichlidae</taxon>
        <taxon>African cichlids</taxon>
        <taxon>Pseudocrenilabrinae</taxon>
        <taxon>Haplochromini</taxon>
        <taxon>Astatotilapia</taxon>
    </lineage>
</organism>
<dbReference type="SUPFAM" id="SSF50729">
    <property type="entry name" value="PH domain-like"/>
    <property type="match status" value="2"/>
</dbReference>
<comment type="subcellular location">
    <subcellularLocation>
        <location evidence="1">Cytoplasm</location>
        <location evidence="1">Cytoskeleton</location>
    </subcellularLocation>
</comment>
<sequence>MSLKDNPCRKFQANIFNKSKCQNCFKPRESHLLNDEDLNQAKPIYAGWLLLAPEGTNFDNPLHRSRKWQRRFFILYEHGLLRYALDEMPSTLPQGTINMNQCSDVIDGESRTGQKNSLCILTPEKEYFIRAECKEIINGWQEALTVYPRTNKQNQKKKRKVDPPTHQSFCDLTCQYILSSPHPLLPTPTITQEPGPAKVTVTSSSSRGSIPCLPSSIASAERVPMSRATLWQEEPRWSRATIPCSRSASCLSQLGHSQPDSSITTQDDGGTVSSGRKVRVESGYFSLEKTKSEPSPQSAHHSQPPQHLPLSSSASSSSLGAPSSRYNSESEPQTSPHQPSQDPLPSPGSLVSPSYSTISSSQSSLDSDPSGATSTWEGHNGGGGGRVGCSGREYAALADVPRARRLSYREAFRSEKKRQDLRARTRSPGREEVARLFGEERRRSQIIERFEDGQHVERMETNGSDPSANSVLIQRQGRSERRYLANKHEMSLDSAKDRSVPDVSSSTLANLRRAKSLDRRATESSMTPDLLNFKKGWMTKLYEDGVWKKHWFVLTDQTLRYYKDSIAEEASEMDGEIDLSTCYDVKEFPVQRNYGFQILCKEGACTLSAMTSGIRRNWIQAIMKNVRPTIAPDVTRKNIPLKLSVLKPRSLPDEKIKSQVMLDPDPSHNPEIPKSDGQRQPSGNNASAPASEPRKSRVRERRREGRSKTFDWTEFKMERKEKPVKERADTVDLSSSFSTTSSYCSASSSPSSLASSPVSSSSLQTSSASAAHPPSITEEAEKENVNGGTSSTARTPNTVTVTVISTLNATSPVQQPTPGIQEQGKMEVDHPAAISPASEDKDSRSSDVQDEIEQRWHQVETTPLREEKQVPITTALGNSERLPAHELAALLDKELGQKQKELDQLQKQNNLLKEQLENALVREQSAREGYVLQATCERGFAAMEETHQKVIEDLQRQHQREISKLMEERERLLAEETAATIAAIEAMKNAHKEELEKTQRSQISGLNSDIDELRLQYEEELQSIQRELEVLSEQYSQKCLENAHLAQALEAERQALRQCQRENQELNAHNQELNNRLTVEISRMRSCFSGETAHSSLSQGKDVYELEVLLRIKESEIQYLKQEIHSLKDELQSALRDKKYATDKYKDIYTELSIVKAKADCDISKLKEKLLIATEALGERTVDGTVTSGYDIMKSKSNPDFMKKEQSASSRHSRGLRSKSLKEGLTVQERMKLFEAKDSRKI</sequence>
<dbReference type="GeneTree" id="ENSGT00940000155286"/>
<dbReference type="CDD" id="cd13275">
    <property type="entry name" value="PH_M-RIP"/>
    <property type="match status" value="1"/>
</dbReference>
<dbReference type="InterPro" id="IPR052223">
    <property type="entry name" value="Actin_Cytoskeleton_Reg"/>
</dbReference>
<evidence type="ECO:0000256" key="8">
    <source>
        <dbReference type="SAM" id="MobiDB-lite"/>
    </source>
</evidence>
<feature type="domain" description="PH" evidence="9">
    <location>
        <begin position="531"/>
        <end position="627"/>
    </location>
</feature>
<feature type="compositionally biased region" description="Polar residues" evidence="8">
    <location>
        <begin position="807"/>
        <end position="820"/>
    </location>
</feature>
<feature type="region of interest" description="Disordered" evidence="8">
    <location>
        <begin position="1197"/>
        <end position="1224"/>
    </location>
</feature>
<feature type="compositionally biased region" description="Low complexity" evidence="8">
    <location>
        <begin position="347"/>
        <end position="370"/>
    </location>
</feature>
<evidence type="ECO:0000256" key="7">
    <source>
        <dbReference type="SAM" id="Coils"/>
    </source>
</evidence>
<dbReference type="PROSITE" id="PS50003">
    <property type="entry name" value="PH_DOMAIN"/>
    <property type="match status" value="2"/>
</dbReference>
<keyword evidence="2" id="KW-0963">Cytoplasm</keyword>
<keyword evidence="6" id="KW-0206">Cytoskeleton</keyword>
<name>A0A3P8PHQ3_ASTCA</name>
<dbReference type="SMART" id="SM00233">
    <property type="entry name" value="PH"/>
    <property type="match status" value="2"/>
</dbReference>
<dbReference type="Bgee" id="ENSACLG00000011202">
    <property type="expression patterns" value="Expressed in brain and 8 other cell types or tissues"/>
</dbReference>
<dbReference type="CDD" id="cd01236">
    <property type="entry name" value="PH_RIP"/>
    <property type="match status" value="1"/>
</dbReference>
<feature type="region of interest" description="Disordered" evidence="8">
    <location>
        <begin position="807"/>
        <end position="826"/>
    </location>
</feature>
<evidence type="ECO:0000256" key="6">
    <source>
        <dbReference type="ARBA" id="ARBA00023212"/>
    </source>
</evidence>
<dbReference type="AlphaFoldDB" id="A0A3P8PHQ3"/>
<protein>
    <recommendedName>
        <fullName evidence="9">PH domain-containing protein</fullName>
    </recommendedName>
</protein>
<dbReference type="GO" id="GO:0015629">
    <property type="term" value="C:actin cytoskeleton"/>
    <property type="evidence" value="ECO:0007669"/>
    <property type="project" value="TreeGrafter"/>
</dbReference>
<reference evidence="10" key="2">
    <citation type="submission" date="2025-08" db="UniProtKB">
        <authorList>
            <consortium name="Ensembl"/>
        </authorList>
    </citation>
    <scope>IDENTIFICATION</scope>
</reference>
<dbReference type="InterPro" id="IPR039597">
    <property type="entry name" value="M-RIP_PH"/>
</dbReference>
<accession>A0A3P8PHQ3</accession>
<dbReference type="InterPro" id="IPR001849">
    <property type="entry name" value="PH_domain"/>
</dbReference>
<dbReference type="Gene3D" id="2.30.29.30">
    <property type="entry name" value="Pleckstrin-homology domain (PH domain)/Phosphotyrosine-binding domain (PTB)"/>
    <property type="match status" value="2"/>
</dbReference>
<feature type="compositionally biased region" description="Polar residues" evidence="8">
    <location>
        <begin position="325"/>
        <end position="341"/>
    </location>
</feature>
<feature type="region of interest" description="Disordered" evidence="8">
    <location>
        <begin position="654"/>
        <end position="706"/>
    </location>
</feature>
<dbReference type="Proteomes" id="UP000265100">
    <property type="component" value="Chromosome 8"/>
</dbReference>
<evidence type="ECO:0000313" key="11">
    <source>
        <dbReference type="Proteomes" id="UP000265100"/>
    </source>
</evidence>
<feature type="compositionally biased region" description="Low complexity" evidence="8">
    <location>
        <begin position="294"/>
        <end position="324"/>
    </location>
</feature>
<evidence type="ECO:0000256" key="3">
    <source>
        <dbReference type="ARBA" id="ARBA00022553"/>
    </source>
</evidence>
<feature type="coiled-coil region" evidence="7">
    <location>
        <begin position="888"/>
        <end position="922"/>
    </location>
</feature>
<keyword evidence="3" id="KW-0597">Phosphoprotein</keyword>
<feature type="compositionally biased region" description="Basic and acidic residues" evidence="8">
    <location>
        <begin position="719"/>
        <end position="730"/>
    </location>
</feature>